<accession>A0A8D8K0F8</accession>
<reference evidence="2" key="1">
    <citation type="submission" date="2021-05" db="EMBL/GenBank/DDBJ databases">
        <authorList>
            <person name="Alioto T."/>
            <person name="Alioto T."/>
            <person name="Gomez Garrido J."/>
        </authorList>
    </citation>
    <scope>NUCLEOTIDE SEQUENCE</scope>
</reference>
<evidence type="ECO:0000313" key="2">
    <source>
        <dbReference type="EMBL" id="CAG6580646.1"/>
    </source>
</evidence>
<proteinExistence type="predicted"/>
<protein>
    <submittedName>
        <fullName evidence="2">(northern house mosquito) hypothetical protein</fullName>
    </submittedName>
</protein>
<feature type="compositionally biased region" description="Low complexity" evidence="1">
    <location>
        <begin position="1"/>
        <end position="21"/>
    </location>
</feature>
<dbReference type="AlphaFoldDB" id="A0A8D8K0F8"/>
<dbReference type="EMBL" id="HBUE01305504">
    <property type="protein sequence ID" value="CAG6580646.1"/>
    <property type="molecule type" value="Transcribed_RNA"/>
</dbReference>
<organism evidence="2">
    <name type="scientific">Culex pipiens</name>
    <name type="common">House mosquito</name>
    <dbReference type="NCBI Taxonomy" id="7175"/>
    <lineage>
        <taxon>Eukaryota</taxon>
        <taxon>Metazoa</taxon>
        <taxon>Ecdysozoa</taxon>
        <taxon>Arthropoda</taxon>
        <taxon>Hexapoda</taxon>
        <taxon>Insecta</taxon>
        <taxon>Pterygota</taxon>
        <taxon>Neoptera</taxon>
        <taxon>Endopterygota</taxon>
        <taxon>Diptera</taxon>
        <taxon>Nematocera</taxon>
        <taxon>Culicoidea</taxon>
        <taxon>Culicidae</taxon>
        <taxon>Culicinae</taxon>
        <taxon>Culicini</taxon>
        <taxon>Culex</taxon>
        <taxon>Culex</taxon>
    </lineage>
</organism>
<sequence length="102" mass="10820">MLEITTTTTTRHSSRMQTRTQPTTKSAIGSASRTRTGSRRTRCAAGAPSRRAFATTGGAGRSRWGRPSCLESVAIGGAMNQTSPPSQNLPPVVSPRSSRSSW</sequence>
<evidence type="ECO:0000256" key="1">
    <source>
        <dbReference type="SAM" id="MobiDB-lite"/>
    </source>
</evidence>
<name>A0A8D8K0F8_CULPI</name>
<feature type="region of interest" description="Disordered" evidence="1">
    <location>
        <begin position="1"/>
        <end position="102"/>
    </location>
</feature>
<feature type="compositionally biased region" description="Low complexity" evidence="1">
    <location>
        <begin position="90"/>
        <end position="102"/>
    </location>
</feature>
<dbReference type="EMBL" id="HBUE01199352">
    <property type="protein sequence ID" value="CAG6528865.1"/>
    <property type="molecule type" value="Transcribed_RNA"/>
</dbReference>